<dbReference type="OrthoDB" id="3427828at2"/>
<evidence type="ECO:0000313" key="2">
    <source>
        <dbReference type="EMBL" id="PSK91303.1"/>
    </source>
</evidence>
<evidence type="ECO:0008006" key="4">
    <source>
        <dbReference type="Google" id="ProtNLM"/>
    </source>
</evidence>
<evidence type="ECO:0000313" key="3">
    <source>
        <dbReference type="Proteomes" id="UP000240542"/>
    </source>
</evidence>
<dbReference type="Proteomes" id="UP000240542">
    <property type="component" value="Unassembled WGS sequence"/>
</dbReference>
<dbReference type="Gene3D" id="2.50.20.20">
    <property type="match status" value="1"/>
</dbReference>
<evidence type="ECO:0000256" key="1">
    <source>
        <dbReference type="SAM" id="MobiDB-lite"/>
    </source>
</evidence>
<accession>A0A2P8D247</accession>
<name>A0A2P8D247_9ACTN</name>
<keyword evidence="3" id="KW-1185">Reference proteome</keyword>
<gene>
    <name evidence="2" type="ORF">CLV63_12029</name>
</gene>
<feature type="compositionally biased region" description="Gly residues" evidence="1">
    <location>
        <begin position="18"/>
        <end position="29"/>
    </location>
</feature>
<reference evidence="2 3" key="1">
    <citation type="submission" date="2018-03" db="EMBL/GenBank/DDBJ databases">
        <title>Genomic Encyclopedia of Archaeal and Bacterial Type Strains, Phase II (KMG-II): from individual species to whole genera.</title>
        <authorList>
            <person name="Goeker M."/>
        </authorList>
    </citation>
    <scope>NUCLEOTIDE SEQUENCE [LARGE SCALE GENOMIC DNA]</scope>
    <source>
        <strain evidence="2 3">DSM 45312</strain>
    </source>
</reference>
<sequence>MPAAAVLSAVLAVSACTGSGGDGGGNGGEGDGKGPQPVPADKMDKASLPDTPADLAPFVQERMQEALTVEVGIELSPEADQADPIKETVLDLRMSDPPAATMQVVDTEAKPPTTTDIVVLDDVIYTKMPKGEALVEGKPWMRMSQPEVDKAKEELGPFAEIFTVILDETISGIDEATGDSSLRLVQYGTLEGKPETAEEGGETLTTYKGSTKAQKLSDLGDETYSDLADQGLESVDWSLTVSDKGLPTELSASVLSPKGEKATSTVHYKDWGKKLDIAAPPKGEVGTLEESLAE</sequence>
<protein>
    <recommendedName>
        <fullName evidence="4">Lipoprotein</fullName>
    </recommendedName>
</protein>
<organism evidence="2 3">
    <name type="scientific">Murinocardiopsis flavida</name>
    <dbReference type="NCBI Taxonomy" id="645275"/>
    <lineage>
        <taxon>Bacteria</taxon>
        <taxon>Bacillati</taxon>
        <taxon>Actinomycetota</taxon>
        <taxon>Actinomycetes</taxon>
        <taxon>Streptosporangiales</taxon>
        <taxon>Nocardiopsidaceae</taxon>
        <taxon>Murinocardiopsis</taxon>
    </lineage>
</organism>
<dbReference type="EMBL" id="PYGA01000020">
    <property type="protein sequence ID" value="PSK91303.1"/>
    <property type="molecule type" value="Genomic_DNA"/>
</dbReference>
<proteinExistence type="predicted"/>
<dbReference type="AlphaFoldDB" id="A0A2P8D247"/>
<dbReference type="RefSeq" id="WP_106585569.1">
    <property type="nucleotide sequence ID" value="NZ_PYGA01000020.1"/>
</dbReference>
<feature type="region of interest" description="Disordered" evidence="1">
    <location>
        <begin position="16"/>
        <end position="53"/>
    </location>
</feature>
<comment type="caution">
    <text evidence="2">The sequence shown here is derived from an EMBL/GenBank/DDBJ whole genome shotgun (WGS) entry which is preliminary data.</text>
</comment>